<organism evidence="2 3">
    <name type="scientific">Corynebacterium intestinale</name>
    <dbReference type="NCBI Taxonomy" id="2943492"/>
    <lineage>
        <taxon>Bacteria</taxon>
        <taxon>Bacillati</taxon>
        <taxon>Actinomycetota</taxon>
        <taxon>Actinomycetes</taxon>
        <taxon>Mycobacteriales</taxon>
        <taxon>Corynebacteriaceae</taxon>
        <taxon>Corynebacterium</taxon>
    </lineage>
</organism>
<dbReference type="Proteomes" id="UP001203579">
    <property type="component" value="Unassembled WGS sequence"/>
</dbReference>
<feature type="transmembrane region" description="Helical" evidence="1">
    <location>
        <begin position="33"/>
        <end position="51"/>
    </location>
</feature>
<reference evidence="2 3" key="1">
    <citation type="submission" date="2022-05" db="EMBL/GenBank/DDBJ databases">
        <title>Corynebacterium sp. B5-R-101 sp. nov., isolated from human feces.</title>
        <authorList>
            <person name="Shamsuzzaman M."/>
            <person name="Dahal R.H."/>
        </authorList>
    </citation>
    <scope>NUCLEOTIDE SEQUENCE [LARGE SCALE GENOMIC DNA]</scope>
    <source>
        <strain evidence="2 3">B5-R-101</strain>
    </source>
</reference>
<evidence type="ECO:0000313" key="2">
    <source>
        <dbReference type="EMBL" id="MCL8494386.1"/>
    </source>
</evidence>
<gene>
    <name evidence="2" type="ORF">M5J06_09640</name>
</gene>
<comment type="caution">
    <text evidence="2">The sequence shown here is derived from an EMBL/GenBank/DDBJ whole genome shotgun (WGS) entry which is preliminary data.</text>
</comment>
<protein>
    <submittedName>
        <fullName evidence="2">Uncharacterized protein</fullName>
    </submittedName>
</protein>
<dbReference type="RefSeq" id="WP_101735968.1">
    <property type="nucleotide sequence ID" value="NZ_JAMFTR010000008.1"/>
</dbReference>
<proteinExistence type="predicted"/>
<keyword evidence="1" id="KW-0812">Transmembrane</keyword>
<dbReference type="EMBL" id="JAMKFF010000008">
    <property type="protein sequence ID" value="MCL8494386.1"/>
    <property type="molecule type" value="Genomic_DNA"/>
</dbReference>
<evidence type="ECO:0000313" key="3">
    <source>
        <dbReference type="Proteomes" id="UP001203579"/>
    </source>
</evidence>
<accession>A0ABT0TBD6</accession>
<keyword evidence="3" id="KW-1185">Reference proteome</keyword>
<feature type="transmembrane region" description="Helical" evidence="1">
    <location>
        <begin position="58"/>
        <end position="79"/>
    </location>
</feature>
<evidence type="ECO:0000256" key="1">
    <source>
        <dbReference type="SAM" id="Phobius"/>
    </source>
</evidence>
<keyword evidence="1" id="KW-1133">Transmembrane helix</keyword>
<keyword evidence="1" id="KW-0472">Membrane</keyword>
<sequence length="87" mass="9278">MYIVIILAALMCATALAIQTLRYEDPHDRMQVALIGGGISLAMILGAAVIFSLAGLRVVFSALIISLGLLALWTLIFVACLTEKSSR</sequence>
<name>A0ABT0TBD6_9CORY</name>